<accession>A0AAV4VDJ9</accession>
<dbReference type="Proteomes" id="UP001054837">
    <property type="component" value="Unassembled WGS sequence"/>
</dbReference>
<reference evidence="1 2" key="1">
    <citation type="submission" date="2021-06" db="EMBL/GenBank/DDBJ databases">
        <title>Caerostris darwini draft genome.</title>
        <authorList>
            <person name="Kono N."/>
            <person name="Arakawa K."/>
        </authorList>
    </citation>
    <scope>NUCLEOTIDE SEQUENCE [LARGE SCALE GENOMIC DNA]</scope>
</reference>
<proteinExistence type="predicted"/>
<evidence type="ECO:0000313" key="1">
    <source>
        <dbReference type="EMBL" id="GIY68216.1"/>
    </source>
</evidence>
<organism evidence="1 2">
    <name type="scientific">Caerostris darwini</name>
    <dbReference type="NCBI Taxonomy" id="1538125"/>
    <lineage>
        <taxon>Eukaryota</taxon>
        <taxon>Metazoa</taxon>
        <taxon>Ecdysozoa</taxon>
        <taxon>Arthropoda</taxon>
        <taxon>Chelicerata</taxon>
        <taxon>Arachnida</taxon>
        <taxon>Araneae</taxon>
        <taxon>Araneomorphae</taxon>
        <taxon>Entelegynae</taxon>
        <taxon>Araneoidea</taxon>
        <taxon>Araneidae</taxon>
        <taxon>Caerostris</taxon>
    </lineage>
</organism>
<dbReference type="EMBL" id="BPLQ01012845">
    <property type="protein sequence ID" value="GIY68216.1"/>
    <property type="molecule type" value="Genomic_DNA"/>
</dbReference>
<sequence>MGDISDDIDFLMERVKHVDRGQTYKDFGNSTFTRERIVCSTLQGNVTTIEFIFYISLLEMGDIWEDIDIMERLRHVDRGQT</sequence>
<evidence type="ECO:0000313" key="2">
    <source>
        <dbReference type="Proteomes" id="UP001054837"/>
    </source>
</evidence>
<gene>
    <name evidence="1" type="ORF">CDAR_301751</name>
</gene>
<protein>
    <submittedName>
        <fullName evidence="1">Uncharacterized protein</fullName>
    </submittedName>
</protein>
<name>A0AAV4VDJ9_9ARAC</name>
<keyword evidence="2" id="KW-1185">Reference proteome</keyword>
<comment type="caution">
    <text evidence="1">The sequence shown here is derived from an EMBL/GenBank/DDBJ whole genome shotgun (WGS) entry which is preliminary data.</text>
</comment>
<dbReference type="AlphaFoldDB" id="A0AAV4VDJ9"/>